<dbReference type="EMBL" id="GBRH01185391">
    <property type="protein sequence ID" value="JAE12505.1"/>
    <property type="molecule type" value="Transcribed_RNA"/>
</dbReference>
<reference evidence="1" key="2">
    <citation type="journal article" date="2015" name="Data Brief">
        <title>Shoot transcriptome of the giant reed, Arundo donax.</title>
        <authorList>
            <person name="Barrero R.A."/>
            <person name="Guerrero F.D."/>
            <person name="Moolhuijzen P."/>
            <person name="Goolsby J.A."/>
            <person name="Tidwell J."/>
            <person name="Bellgard S.E."/>
            <person name="Bellgard M.I."/>
        </authorList>
    </citation>
    <scope>NUCLEOTIDE SEQUENCE</scope>
    <source>
        <tissue evidence="1">Shoot tissue taken approximately 20 cm above the soil surface</tissue>
    </source>
</reference>
<reference evidence="1" key="1">
    <citation type="submission" date="2014-09" db="EMBL/GenBank/DDBJ databases">
        <authorList>
            <person name="Magalhaes I.L.F."/>
            <person name="Oliveira U."/>
            <person name="Santos F.R."/>
            <person name="Vidigal T.H.D.A."/>
            <person name="Brescovit A.D."/>
            <person name="Santos A.J."/>
        </authorList>
    </citation>
    <scope>NUCLEOTIDE SEQUENCE</scope>
    <source>
        <tissue evidence="1">Shoot tissue taken approximately 20 cm above the soil surface</tissue>
    </source>
</reference>
<name>A0A0A9FHI7_ARUDO</name>
<proteinExistence type="predicted"/>
<sequence length="12" mass="1466">MIELSFTWPTKL</sequence>
<organism evidence="1">
    <name type="scientific">Arundo donax</name>
    <name type="common">Giant reed</name>
    <name type="synonym">Donax arundinaceus</name>
    <dbReference type="NCBI Taxonomy" id="35708"/>
    <lineage>
        <taxon>Eukaryota</taxon>
        <taxon>Viridiplantae</taxon>
        <taxon>Streptophyta</taxon>
        <taxon>Embryophyta</taxon>
        <taxon>Tracheophyta</taxon>
        <taxon>Spermatophyta</taxon>
        <taxon>Magnoliopsida</taxon>
        <taxon>Liliopsida</taxon>
        <taxon>Poales</taxon>
        <taxon>Poaceae</taxon>
        <taxon>PACMAD clade</taxon>
        <taxon>Arundinoideae</taxon>
        <taxon>Arundineae</taxon>
        <taxon>Arundo</taxon>
    </lineage>
</organism>
<accession>A0A0A9FHI7</accession>
<evidence type="ECO:0000313" key="1">
    <source>
        <dbReference type="EMBL" id="JAE12505.1"/>
    </source>
</evidence>
<protein>
    <submittedName>
        <fullName evidence="1">Uncharacterized protein</fullName>
    </submittedName>
</protein>